<feature type="domain" description="N-acetyltransferase" evidence="1">
    <location>
        <begin position="6"/>
        <end position="158"/>
    </location>
</feature>
<dbReference type="InterPro" id="IPR000182">
    <property type="entry name" value="GNAT_dom"/>
</dbReference>
<sequence>MTKSHIAFRELHSGEEDTVCKLVIDCFNHFIAPEYPYEGVREFINYVKPDLLKERLKNISYSFVALYKDEIVGAIEVRNANHISLLFVKKEYQRIGIAKNLLKISLDKSKNIDDSISEIEVNSSPYAVEIYKSMDFIETDVEQVVNGIKFIPMKLVLS</sequence>
<dbReference type="KEGG" id="cpas:Clopa_1083"/>
<keyword evidence="2" id="KW-0808">Transferase</keyword>
<organism evidence="2 3">
    <name type="scientific">Clostridium pasteurianum BC1</name>
    <dbReference type="NCBI Taxonomy" id="86416"/>
    <lineage>
        <taxon>Bacteria</taxon>
        <taxon>Bacillati</taxon>
        <taxon>Bacillota</taxon>
        <taxon>Clostridia</taxon>
        <taxon>Eubacteriales</taxon>
        <taxon>Clostridiaceae</taxon>
        <taxon>Clostridium</taxon>
    </lineage>
</organism>
<dbReference type="EMBL" id="CP003261">
    <property type="protein sequence ID" value="AGK96085.1"/>
    <property type="molecule type" value="Genomic_DNA"/>
</dbReference>
<name>R4K8X9_CLOPA</name>
<dbReference type="PANTHER" id="PTHR43451">
    <property type="entry name" value="ACETYLTRANSFERASE (GNAT) FAMILY PROTEIN"/>
    <property type="match status" value="1"/>
</dbReference>
<dbReference type="InterPro" id="IPR016181">
    <property type="entry name" value="Acyl_CoA_acyltransferase"/>
</dbReference>
<dbReference type="RefSeq" id="WP_015614408.1">
    <property type="nucleotide sequence ID" value="NC_021182.1"/>
</dbReference>
<dbReference type="PANTHER" id="PTHR43451:SF1">
    <property type="entry name" value="ACETYLTRANSFERASE"/>
    <property type="match status" value="1"/>
</dbReference>
<dbReference type="Pfam" id="PF13673">
    <property type="entry name" value="Acetyltransf_10"/>
    <property type="match status" value="1"/>
</dbReference>
<evidence type="ECO:0000313" key="2">
    <source>
        <dbReference type="EMBL" id="AGK96085.1"/>
    </source>
</evidence>
<dbReference type="GO" id="GO:0016747">
    <property type="term" value="F:acyltransferase activity, transferring groups other than amino-acyl groups"/>
    <property type="evidence" value="ECO:0007669"/>
    <property type="project" value="InterPro"/>
</dbReference>
<dbReference type="OrthoDB" id="307526at2"/>
<dbReference type="AlphaFoldDB" id="R4K8X9"/>
<dbReference type="eggNOG" id="COG0456">
    <property type="taxonomic scope" value="Bacteria"/>
</dbReference>
<dbReference type="PATRIC" id="fig|86416.3.peg.1079"/>
<dbReference type="Gene3D" id="3.40.630.30">
    <property type="match status" value="1"/>
</dbReference>
<dbReference type="Proteomes" id="UP000013523">
    <property type="component" value="Chromosome"/>
</dbReference>
<accession>R4K8X9</accession>
<dbReference type="SUPFAM" id="SSF55729">
    <property type="entry name" value="Acyl-CoA N-acyltransferases (Nat)"/>
    <property type="match status" value="1"/>
</dbReference>
<dbReference type="HOGENOM" id="CLU_120448_0_0_9"/>
<evidence type="ECO:0000313" key="3">
    <source>
        <dbReference type="Proteomes" id="UP000013523"/>
    </source>
</evidence>
<reference evidence="2 3" key="1">
    <citation type="submission" date="2012-01" db="EMBL/GenBank/DDBJ databases">
        <title>Complete sequence of chromosome of Clostridium pasteurianum BC1.</title>
        <authorList>
            <consortium name="US DOE Joint Genome Institute"/>
            <person name="Lucas S."/>
            <person name="Han J."/>
            <person name="Lapidus A."/>
            <person name="Cheng J.-F."/>
            <person name="Goodwin L."/>
            <person name="Pitluck S."/>
            <person name="Peters L."/>
            <person name="Mikhailova N."/>
            <person name="Teshima H."/>
            <person name="Detter J.C."/>
            <person name="Han C."/>
            <person name="Tapia R."/>
            <person name="Land M."/>
            <person name="Hauser L."/>
            <person name="Kyrpides N."/>
            <person name="Ivanova N."/>
            <person name="Pagani I."/>
            <person name="Dunn J."/>
            <person name="Taghavi S."/>
            <person name="Francis A."/>
            <person name="van der Lelie D."/>
            <person name="Woyke T."/>
        </authorList>
    </citation>
    <scope>NUCLEOTIDE SEQUENCE [LARGE SCALE GENOMIC DNA]</scope>
    <source>
        <strain evidence="2 3">BC1</strain>
    </source>
</reference>
<proteinExistence type="predicted"/>
<protein>
    <submittedName>
        <fullName evidence="2">Acetyltransferase (GNAT) family protein</fullName>
    </submittedName>
</protein>
<dbReference type="CDD" id="cd04301">
    <property type="entry name" value="NAT_SF"/>
    <property type="match status" value="1"/>
</dbReference>
<evidence type="ECO:0000259" key="1">
    <source>
        <dbReference type="PROSITE" id="PS51186"/>
    </source>
</evidence>
<keyword evidence="3" id="KW-1185">Reference proteome</keyword>
<dbReference type="PROSITE" id="PS51186">
    <property type="entry name" value="GNAT"/>
    <property type="match status" value="1"/>
</dbReference>
<dbReference type="STRING" id="86416.Clopa_1083"/>
<dbReference type="InterPro" id="IPR052564">
    <property type="entry name" value="N-acetyltrans/Recomb-assoc"/>
</dbReference>
<gene>
    <name evidence="2" type="ORF">Clopa_1083</name>
</gene>